<evidence type="ECO:0000313" key="7">
    <source>
        <dbReference type="Proteomes" id="UP000247586"/>
    </source>
</evidence>
<dbReference type="InterPro" id="IPR006140">
    <property type="entry name" value="D-isomer_DH_NAD-bd"/>
</dbReference>
<keyword evidence="7" id="KW-1185">Reference proteome</keyword>
<dbReference type="EMBL" id="CP029287">
    <property type="protein sequence ID" value="AWS00343.1"/>
    <property type="molecule type" value="Genomic_DNA"/>
</dbReference>
<dbReference type="GO" id="GO:0051287">
    <property type="term" value="F:NAD binding"/>
    <property type="evidence" value="ECO:0007669"/>
    <property type="project" value="InterPro"/>
</dbReference>
<comment type="similarity">
    <text evidence="3">Belongs to the D-isomer specific 2-hydroxyacid dehydrogenase family.</text>
</comment>
<reference evidence="7" key="2">
    <citation type="submission" date="2020-03" db="EMBL/GenBank/DDBJ databases">
        <title>Complete Genome Sequences of Extremely Thermoacidophilic, Metal-Mobilizing Type-Strain Members of the Archaeal Family Sulfolobaceae: Acidianus brierleyi DSM-1651T, Acidianus sulfidivorans DSM-18786T, Metallosphaera hakonensis DSM-7519T, and Metallosphaera prunae DSM-10039T.</title>
        <authorList>
            <person name="Counts J.A."/>
            <person name="Kelly R.M."/>
        </authorList>
    </citation>
    <scope>NUCLEOTIDE SEQUENCE [LARGE SCALE GENOMIC DNA]</scope>
    <source>
        <strain evidence="7">HO1-1</strain>
    </source>
</reference>
<dbReference type="PANTHER" id="PTHR10996">
    <property type="entry name" value="2-HYDROXYACID DEHYDROGENASE-RELATED"/>
    <property type="match status" value="1"/>
</dbReference>
<organism evidence="6 7">
    <name type="scientific">Metallosphaera hakonensis JCM 8857 = DSM 7519</name>
    <dbReference type="NCBI Taxonomy" id="1293036"/>
    <lineage>
        <taxon>Archaea</taxon>
        <taxon>Thermoproteota</taxon>
        <taxon>Thermoprotei</taxon>
        <taxon>Sulfolobales</taxon>
        <taxon>Sulfolobaceae</taxon>
        <taxon>Metallosphaera</taxon>
    </lineage>
</organism>
<dbReference type="GO" id="GO:0005829">
    <property type="term" value="C:cytosol"/>
    <property type="evidence" value="ECO:0007669"/>
    <property type="project" value="TreeGrafter"/>
</dbReference>
<dbReference type="STRING" id="1293036.GCA_001315825_02291"/>
<dbReference type="GO" id="GO:0016618">
    <property type="term" value="F:hydroxypyruvate reductase [NAD(P)H] activity"/>
    <property type="evidence" value="ECO:0007669"/>
    <property type="project" value="TreeGrafter"/>
</dbReference>
<dbReference type="RefSeq" id="WP_054837033.1">
    <property type="nucleotide sequence ID" value="NZ_BBBA01000020.1"/>
</dbReference>
<evidence type="ECO:0000259" key="5">
    <source>
        <dbReference type="Pfam" id="PF02826"/>
    </source>
</evidence>
<name>A0A2U9IWK8_9CREN</name>
<keyword evidence="2" id="KW-0520">NAD</keyword>
<dbReference type="KEGG" id="mhk:DFR87_12400"/>
<evidence type="ECO:0000259" key="4">
    <source>
        <dbReference type="Pfam" id="PF00389"/>
    </source>
</evidence>
<evidence type="ECO:0000256" key="2">
    <source>
        <dbReference type="ARBA" id="ARBA00023027"/>
    </source>
</evidence>
<dbReference type="Proteomes" id="UP000247586">
    <property type="component" value="Chromosome"/>
</dbReference>
<proteinExistence type="inferred from homology"/>
<protein>
    <submittedName>
        <fullName evidence="6">3-phosphoglycerate dehydrogenase</fullName>
    </submittedName>
</protein>
<dbReference type="InterPro" id="IPR006139">
    <property type="entry name" value="D-isomer_2_OHA_DH_cat_dom"/>
</dbReference>
<gene>
    <name evidence="6" type="ORF">DFR87_12400</name>
</gene>
<evidence type="ECO:0000256" key="3">
    <source>
        <dbReference type="RuleBase" id="RU003719"/>
    </source>
</evidence>
<dbReference type="AlphaFoldDB" id="A0A2U9IWK8"/>
<reference evidence="6 7" key="1">
    <citation type="submission" date="2018-05" db="EMBL/GenBank/DDBJ databases">
        <title>Complete Genome Sequences of Extremely Thermoacidophilic, Metal-Mobilizing Type-Strain Members of the Archaeal Family Sulfolobaceae: Acidianus brierleyi DSM-1651T, Acidianus sulfidivorans DSM-18786T, Metallosphaera hakonensis DSM-7519T, and Metallosphaera prunae DSM-10039T.</title>
        <authorList>
            <person name="Counts J.A."/>
            <person name="Kelly R.M."/>
        </authorList>
    </citation>
    <scope>NUCLEOTIDE SEQUENCE [LARGE SCALE GENOMIC DNA]</scope>
    <source>
        <strain evidence="6 7">HO1-1</strain>
    </source>
</reference>
<dbReference type="Gene3D" id="3.40.50.720">
    <property type="entry name" value="NAD(P)-binding Rossmann-like Domain"/>
    <property type="match status" value="2"/>
</dbReference>
<keyword evidence="1 3" id="KW-0560">Oxidoreductase</keyword>
<feature type="domain" description="D-isomer specific 2-hydroxyacid dehydrogenase catalytic" evidence="4">
    <location>
        <begin position="29"/>
        <end position="294"/>
    </location>
</feature>
<sequence>MMIISTEKLPDECHLALDKFGLKEDPQEQDLMNAHALIGWPSKIASLLDKMPNLKIIQTLSAGVDDLPFQKLTHVIVMSNAGAYSESVAEHAWALALSLAKRVNYRKRAETYSLIRGTAVVLGAGGIGSEIARIGRQGFQMKIVGVSRSFKHPELFDSRLTVDQLENAISLGNVIFDALPLNKATKGLLNYALLSRMREGAILINVGRAETIVEEDIIKLLKERPDLRFGTDVFWRKNGKEDFNSPLWSFENFAGTYHTAGASASGETLRKAMILACQNLSSYLETGTAENLVKISDYLS</sequence>
<dbReference type="GeneID" id="36836157"/>
<reference evidence="7" key="3">
    <citation type="submission" date="2020-03" db="EMBL/GenBank/DDBJ databases">
        <title>Sequencing and Assembly of Multiple Reported Metal-Biooxidizing Members of the Extremely Thermoacidophilic Archaeal Family Sulfolobaceae.</title>
        <authorList>
            <person name="Counts J.A."/>
            <person name="Kelly R.M."/>
        </authorList>
    </citation>
    <scope>NUCLEOTIDE SEQUENCE [LARGE SCALE GENOMIC DNA]</scope>
    <source>
        <strain evidence="7">HO1-1</strain>
    </source>
</reference>
<dbReference type="SUPFAM" id="SSF51735">
    <property type="entry name" value="NAD(P)-binding Rossmann-fold domains"/>
    <property type="match status" value="1"/>
</dbReference>
<dbReference type="OrthoDB" id="34275at2157"/>
<dbReference type="Pfam" id="PF02826">
    <property type="entry name" value="2-Hacid_dh_C"/>
    <property type="match status" value="1"/>
</dbReference>
<dbReference type="Pfam" id="PF00389">
    <property type="entry name" value="2-Hacid_dh"/>
    <property type="match status" value="1"/>
</dbReference>
<dbReference type="InterPro" id="IPR050223">
    <property type="entry name" value="D-isomer_2-hydroxyacid_DH"/>
</dbReference>
<dbReference type="CDD" id="cd12165">
    <property type="entry name" value="2-Hacid_dh_6"/>
    <property type="match status" value="1"/>
</dbReference>
<evidence type="ECO:0000313" key="6">
    <source>
        <dbReference type="EMBL" id="AWS00343.1"/>
    </source>
</evidence>
<dbReference type="PANTHER" id="PTHR10996:SF178">
    <property type="entry name" value="2-HYDROXYACID DEHYDROGENASE YGL185C-RELATED"/>
    <property type="match status" value="1"/>
</dbReference>
<dbReference type="SUPFAM" id="SSF52283">
    <property type="entry name" value="Formate/glycerate dehydrogenase catalytic domain-like"/>
    <property type="match status" value="1"/>
</dbReference>
<dbReference type="GO" id="GO:0030267">
    <property type="term" value="F:glyoxylate reductase (NADPH) activity"/>
    <property type="evidence" value="ECO:0007669"/>
    <property type="project" value="TreeGrafter"/>
</dbReference>
<feature type="domain" description="D-isomer specific 2-hydroxyacid dehydrogenase NAD-binding" evidence="5">
    <location>
        <begin position="82"/>
        <end position="260"/>
    </location>
</feature>
<accession>A0A2U9IWK8</accession>
<dbReference type="InterPro" id="IPR036291">
    <property type="entry name" value="NAD(P)-bd_dom_sf"/>
</dbReference>
<evidence type="ECO:0000256" key="1">
    <source>
        <dbReference type="ARBA" id="ARBA00023002"/>
    </source>
</evidence>